<proteinExistence type="predicted"/>
<evidence type="ECO:0000313" key="3">
    <source>
        <dbReference type="Proteomes" id="UP000504636"/>
    </source>
</evidence>
<sequence length="85" mass="9899">IVRFIRSFLQDRTIRLTIGNFIAEPITVTTGILQGFFLLLILFLFFASTLLLILQRGNITAYRFINNINILIYSKSIEENYRAIK</sequence>
<evidence type="ECO:0000313" key="2">
    <source>
        <dbReference type="EMBL" id="KAF2807472.1"/>
    </source>
</evidence>
<evidence type="ECO:0000256" key="1">
    <source>
        <dbReference type="SAM" id="Phobius"/>
    </source>
</evidence>
<feature type="non-terminal residue" evidence="2">
    <location>
        <position position="1"/>
    </location>
</feature>
<dbReference type="Proteomes" id="UP000504636">
    <property type="component" value="Unplaced"/>
</dbReference>
<gene>
    <name evidence="2 4" type="ORF">BDZ99DRAFT_392495</name>
</gene>
<reference evidence="4" key="3">
    <citation type="submission" date="2025-04" db="UniProtKB">
        <authorList>
            <consortium name="RefSeq"/>
        </authorList>
    </citation>
    <scope>IDENTIFICATION</scope>
    <source>
        <strain evidence="4">CBS 304.34</strain>
    </source>
</reference>
<dbReference type="EMBL" id="MU003705">
    <property type="protein sequence ID" value="KAF2807472.1"/>
    <property type="molecule type" value="Genomic_DNA"/>
</dbReference>
<keyword evidence="1" id="KW-0812">Transmembrane</keyword>
<protein>
    <submittedName>
        <fullName evidence="2 4">Uncharacterized protein</fullName>
    </submittedName>
</protein>
<name>A0A6A6YFA4_9PEZI</name>
<keyword evidence="1" id="KW-1133">Transmembrane helix</keyword>
<reference evidence="4" key="2">
    <citation type="submission" date="2020-04" db="EMBL/GenBank/DDBJ databases">
        <authorList>
            <consortium name="NCBI Genome Project"/>
        </authorList>
    </citation>
    <scope>NUCLEOTIDE SEQUENCE</scope>
    <source>
        <strain evidence="4">CBS 304.34</strain>
    </source>
</reference>
<dbReference type="RefSeq" id="XP_033574436.1">
    <property type="nucleotide sequence ID" value="XM_033715788.1"/>
</dbReference>
<reference evidence="2 4" key="1">
    <citation type="journal article" date="2020" name="Stud. Mycol.">
        <title>101 Dothideomycetes genomes: a test case for predicting lifestyles and emergence of pathogens.</title>
        <authorList>
            <person name="Haridas S."/>
            <person name="Albert R."/>
            <person name="Binder M."/>
            <person name="Bloem J."/>
            <person name="Labutti K."/>
            <person name="Salamov A."/>
            <person name="Andreopoulos B."/>
            <person name="Baker S."/>
            <person name="Barry K."/>
            <person name="Bills G."/>
            <person name="Bluhm B."/>
            <person name="Cannon C."/>
            <person name="Castanera R."/>
            <person name="Culley D."/>
            <person name="Daum C."/>
            <person name="Ezra D."/>
            <person name="Gonzalez J."/>
            <person name="Henrissat B."/>
            <person name="Kuo A."/>
            <person name="Liang C."/>
            <person name="Lipzen A."/>
            <person name="Lutzoni F."/>
            <person name="Magnuson J."/>
            <person name="Mondo S."/>
            <person name="Nolan M."/>
            <person name="Ohm R."/>
            <person name="Pangilinan J."/>
            <person name="Park H.-J."/>
            <person name="Ramirez L."/>
            <person name="Alfaro M."/>
            <person name="Sun H."/>
            <person name="Tritt A."/>
            <person name="Yoshinaga Y."/>
            <person name="Zwiers L.-H."/>
            <person name="Turgeon B."/>
            <person name="Goodwin S."/>
            <person name="Spatafora J."/>
            <person name="Crous P."/>
            <person name="Grigoriev I."/>
        </authorList>
    </citation>
    <scope>NUCLEOTIDE SEQUENCE</scope>
    <source>
        <strain evidence="2 4">CBS 304.34</strain>
    </source>
</reference>
<feature type="transmembrane region" description="Helical" evidence="1">
    <location>
        <begin position="32"/>
        <end position="54"/>
    </location>
</feature>
<accession>A0A6A6YFA4</accession>
<evidence type="ECO:0000313" key="4">
    <source>
        <dbReference type="RefSeq" id="XP_033574436.1"/>
    </source>
</evidence>
<dbReference type="AlphaFoldDB" id="A0A6A6YFA4"/>
<keyword evidence="1" id="KW-0472">Membrane</keyword>
<dbReference type="GeneID" id="54456681"/>
<organism evidence="2">
    <name type="scientific">Mytilinidion resinicola</name>
    <dbReference type="NCBI Taxonomy" id="574789"/>
    <lineage>
        <taxon>Eukaryota</taxon>
        <taxon>Fungi</taxon>
        <taxon>Dikarya</taxon>
        <taxon>Ascomycota</taxon>
        <taxon>Pezizomycotina</taxon>
        <taxon>Dothideomycetes</taxon>
        <taxon>Pleosporomycetidae</taxon>
        <taxon>Mytilinidiales</taxon>
        <taxon>Mytilinidiaceae</taxon>
        <taxon>Mytilinidion</taxon>
    </lineage>
</organism>
<keyword evidence="3" id="KW-1185">Reference proteome</keyword>